<dbReference type="InterPro" id="IPR004398">
    <property type="entry name" value="RNA_MeTrfase_RsmD"/>
</dbReference>
<evidence type="ECO:0000256" key="3">
    <source>
        <dbReference type="SAM" id="MobiDB-lite"/>
    </source>
</evidence>
<dbReference type="EC" id="2.1.1.171" evidence="4"/>
<evidence type="ECO:0000313" key="4">
    <source>
        <dbReference type="EMBL" id="MBW8637407.1"/>
    </source>
</evidence>
<proteinExistence type="predicted"/>
<dbReference type="EMBL" id="JAICBX010000002">
    <property type="protein sequence ID" value="MBW8637407.1"/>
    <property type="molecule type" value="Genomic_DNA"/>
</dbReference>
<dbReference type="AlphaFoldDB" id="A0AAE2ZMP5"/>
<name>A0AAE2ZMP5_9HYPH</name>
<dbReference type="GO" id="GO:0003676">
    <property type="term" value="F:nucleic acid binding"/>
    <property type="evidence" value="ECO:0007669"/>
    <property type="project" value="InterPro"/>
</dbReference>
<dbReference type="PANTHER" id="PTHR43542:SF1">
    <property type="entry name" value="METHYLTRANSFERASE"/>
    <property type="match status" value="1"/>
</dbReference>
<dbReference type="Gene3D" id="3.40.50.150">
    <property type="entry name" value="Vaccinia Virus protein VP39"/>
    <property type="match status" value="1"/>
</dbReference>
<dbReference type="CDD" id="cd02440">
    <property type="entry name" value="AdoMet_MTases"/>
    <property type="match status" value="1"/>
</dbReference>
<evidence type="ECO:0000256" key="2">
    <source>
        <dbReference type="ARBA" id="ARBA00022679"/>
    </source>
</evidence>
<protein>
    <submittedName>
        <fullName evidence="4">16S rRNA (Guanine(966)-N(2))-methyltransferase RsmD</fullName>
        <ecNumber evidence="4">2.1.1.171</ecNumber>
    </submittedName>
</protein>
<dbReference type="PANTHER" id="PTHR43542">
    <property type="entry name" value="METHYLTRANSFERASE"/>
    <property type="match status" value="1"/>
</dbReference>
<dbReference type="Pfam" id="PF03602">
    <property type="entry name" value="Cons_hypoth95"/>
    <property type="match status" value="1"/>
</dbReference>
<sequence>MRIVGGSHRGHRLAAPKGASIRPTTDRARESLFNILAHGLEIDVEGSRVLDLFAGTGAVGLEALSRGASFVLFVEQSAEGRALIRSNADALHAQGRSKLYRRDATALGDIPAMEPFDILFADPPYEKGLGERALDAAARGSWLKAGALAVLEERATVTPEVDSAYRLLERRAFGDTAMHFYIHEPD</sequence>
<keyword evidence="5" id="KW-1185">Reference proteome</keyword>
<reference evidence="4" key="1">
    <citation type="submission" date="2021-08" db="EMBL/GenBank/DDBJ databases">
        <title>Hoeflea bacterium WL0058 sp. nov., isolated from the sediment.</title>
        <authorList>
            <person name="Wang L."/>
            <person name="Zhang D."/>
        </authorList>
    </citation>
    <scope>NUCLEOTIDE SEQUENCE</scope>
    <source>
        <strain evidence="4">WL0058</strain>
    </source>
</reference>
<keyword evidence="2 4" id="KW-0808">Transferase</keyword>
<gene>
    <name evidence="4" type="primary">rsmD</name>
    <name evidence="4" type="ORF">K1W69_09425</name>
</gene>
<accession>A0AAE2ZMP5</accession>
<dbReference type="InterPro" id="IPR029063">
    <property type="entry name" value="SAM-dependent_MTases_sf"/>
</dbReference>
<organism evidence="4 5">
    <name type="scientific">Flavimaribacter sediminis</name>
    <dbReference type="NCBI Taxonomy" id="2865987"/>
    <lineage>
        <taxon>Bacteria</taxon>
        <taxon>Pseudomonadati</taxon>
        <taxon>Pseudomonadota</taxon>
        <taxon>Alphaproteobacteria</taxon>
        <taxon>Hyphomicrobiales</taxon>
        <taxon>Rhizobiaceae</taxon>
        <taxon>Flavimaribacter</taxon>
    </lineage>
</organism>
<dbReference type="Proteomes" id="UP001196509">
    <property type="component" value="Unassembled WGS sequence"/>
</dbReference>
<dbReference type="NCBIfam" id="TIGR00095">
    <property type="entry name" value="16S rRNA (guanine(966)-N(2))-methyltransferase RsmD"/>
    <property type="match status" value="1"/>
</dbReference>
<keyword evidence="1 4" id="KW-0489">Methyltransferase</keyword>
<dbReference type="PROSITE" id="PS00092">
    <property type="entry name" value="N6_MTASE"/>
    <property type="match status" value="1"/>
</dbReference>
<dbReference type="SUPFAM" id="SSF53335">
    <property type="entry name" value="S-adenosyl-L-methionine-dependent methyltransferases"/>
    <property type="match status" value="1"/>
</dbReference>
<dbReference type="RefSeq" id="WP_220228112.1">
    <property type="nucleotide sequence ID" value="NZ_JAICBX010000002.1"/>
</dbReference>
<feature type="region of interest" description="Disordered" evidence="3">
    <location>
        <begin position="1"/>
        <end position="21"/>
    </location>
</feature>
<evidence type="ECO:0000256" key="1">
    <source>
        <dbReference type="ARBA" id="ARBA00022603"/>
    </source>
</evidence>
<dbReference type="PIRSF" id="PIRSF004553">
    <property type="entry name" value="CHP00095"/>
    <property type="match status" value="1"/>
</dbReference>
<evidence type="ECO:0000313" key="5">
    <source>
        <dbReference type="Proteomes" id="UP001196509"/>
    </source>
</evidence>
<dbReference type="GO" id="GO:0052913">
    <property type="term" value="F:16S rRNA (guanine(966)-N(2))-methyltransferase activity"/>
    <property type="evidence" value="ECO:0007669"/>
    <property type="project" value="UniProtKB-EC"/>
</dbReference>
<dbReference type="InterPro" id="IPR002052">
    <property type="entry name" value="DNA_methylase_N6_adenine_CS"/>
</dbReference>
<comment type="caution">
    <text evidence="4">The sequence shown here is derived from an EMBL/GenBank/DDBJ whole genome shotgun (WGS) entry which is preliminary data.</text>
</comment>